<evidence type="ECO:0000313" key="1">
    <source>
        <dbReference type="EMBL" id="EPX60289.1"/>
    </source>
</evidence>
<name>S9QG57_CYSF2</name>
<reference evidence="1" key="1">
    <citation type="submission" date="2013-05" db="EMBL/GenBank/DDBJ databases">
        <title>Genome assembly of Cystobacter fuscus DSM 2262.</title>
        <authorList>
            <person name="Sharma G."/>
            <person name="Khatri I."/>
            <person name="Kaur C."/>
            <person name="Mayilraj S."/>
            <person name="Subramanian S."/>
        </authorList>
    </citation>
    <scope>NUCLEOTIDE SEQUENCE [LARGE SCALE GENOMIC DNA]</scope>
    <source>
        <strain evidence="1">DSM 2262</strain>
    </source>
</reference>
<evidence type="ECO:0000313" key="2">
    <source>
        <dbReference type="Proteomes" id="UP000011682"/>
    </source>
</evidence>
<keyword evidence="2" id="KW-1185">Reference proteome</keyword>
<gene>
    <name evidence="1" type="ORF">D187_002375</name>
</gene>
<dbReference type="EMBL" id="ANAH02000014">
    <property type="protein sequence ID" value="EPX60289.1"/>
    <property type="molecule type" value="Genomic_DNA"/>
</dbReference>
<accession>S9QG57</accession>
<protein>
    <submittedName>
        <fullName evidence="1">Uncharacterized protein</fullName>
    </submittedName>
</protein>
<proteinExistence type="predicted"/>
<dbReference type="AlphaFoldDB" id="S9QG57"/>
<sequence length="46" mass="4892">MPLERSGGILAPFPACLEGRRFVAALEALEEGNPARAATLLRILLS</sequence>
<dbReference type="Proteomes" id="UP000011682">
    <property type="component" value="Unassembled WGS sequence"/>
</dbReference>
<comment type="caution">
    <text evidence="1">The sequence shown here is derived from an EMBL/GenBank/DDBJ whole genome shotgun (WGS) entry which is preliminary data.</text>
</comment>
<organism evidence="1 2">
    <name type="scientific">Cystobacter fuscus (strain ATCC 25194 / DSM 2262 / NBRC 100088 / M29)</name>
    <dbReference type="NCBI Taxonomy" id="1242864"/>
    <lineage>
        <taxon>Bacteria</taxon>
        <taxon>Pseudomonadati</taxon>
        <taxon>Myxococcota</taxon>
        <taxon>Myxococcia</taxon>
        <taxon>Myxococcales</taxon>
        <taxon>Cystobacterineae</taxon>
        <taxon>Archangiaceae</taxon>
        <taxon>Cystobacter</taxon>
    </lineage>
</organism>